<sequence length="159" mass="16602">MSVREITAPPAGGIPNHPRWPALLAAGAVAPDAAEATFRANGWGGTWRWSVYDFHHFHPASHEALAVVAGHARLQLGGPEGPEVEVAPGDVALLPAGFGHRLVRASDDFAVVGAYPPGQESPEIARPDPDKAAAREAAIAAVPRPDCPLGQGLPEARWP</sequence>
<organism evidence="3 4">
    <name type="scientific">Oceanicola granulosus (strain ATCC BAA-861 / DSM 15982 / KCTC 12143 / HTCC2516)</name>
    <dbReference type="NCBI Taxonomy" id="314256"/>
    <lineage>
        <taxon>Bacteria</taxon>
        <taxon>Pseudomonadati</taxon>
        <taxon>Pseudomonadota</taxon>
        <taxon>Alphaproteobacteria</taxon>
        <taxon>Rhodobacterales</taxon>
        <taxon>Roseobacteraceae</taxon>
        <taxon>Oceanicola</taxon>
    </lineage>
</organism>
<dbReference type="PANTHER" id="PTHR36448">
    <property type="entry name" value="BLR7373 PROTEIN"/>
    <property type="match status" value="1"/>
</dbReference>
<reference evidence="3 4" key="1">
    <citation type="journal article" date="2010" name="J. Bacteriol.">
        <title>Genome sequences of Oceanicola granulosus HTCC2516(T) and Oceanicola batsensis HTCC2597(TDelta).</title>
        <authorList>
            <person name="Thrash J.C."/>
            <person name="Cho J.C."/>
            <person name="Vergin K.L."/>
            <person name="Giovannoni S.J."/>
        </authorList>
    </citation>
    <scope>NUCLEOTIDE SEQUENCE [LARGE SCALE GENOMIC DNA]</scope>
    <source>
        <strain evidence="4">ATCC BAA-861 / DSM 15982 / KCTC 12143 / HTCC2516</strain>
    </source>
</reference>
<protein>
    <recommendedName>
        <fullName evidence="2">Cupin type-2 domain-containing protein</fullName>
    </recommendedName>
</protein>
<dbReference type="EMBL" id="AAOT01000028">
    <property type="protein sequence ID" value="EAR50450.1"/>
    <property type="molecule type" value="Genomic_DNA"/>
</dbReference>
<name>Q2CCR3_OCEGH</name>
<dbReference type="Proteomes" id="UP000003635">
    <property type="component" value="Unassembled WGS sequence"/>
</dbReference>
<dbReference type="Pfam" id="PF07883">
    <property type="entry name" value="Cupin_2"/>
    <property type="match status" value="1"/>
</dbReference>
<dbReference type="RefSeq" id="WP_007255308.1">
    <property type="nucleotide sequence ID" value="NZ_CH724107.1"/>
</dbReference>
<dbReference type="CDD" id="cd02219">
    <property type="entry name" value="cupin_YjlB-like"/>
    <property type="match status" value="1"/>
</dbReference>
<dbReference type="InterPro" id="IPR047121">
    <property type="entry name" value="YjiB-like"/>
</dbReference>
<dbReference type="HOGENOM" id="CLU_084522_1_0_5"/>
<dbReference type="STRING" id="314256.OG2516_08933"/>
<feature type="domain" description="Cupin type-2" evidence="2">
    <location>
        <begin position="55"/>
        <end position="108"/>
    </location>
</feature>
<dbReference type="AlphaFoldDB" id="Q2CCR3"/>
<evidence type="ECO:0000256" key="1">
    <source>
        <dbReference type="SAM" id="MobiDB-lite"/>
    </source>
</evidence>
<evidence type="ECO:0000259" key="2">
    <source>
        <dbReference type="Pfam" id="PF07883"/>
    </source>
</evidence>
<feature type="compositionally biased region" description="Basic and acidic residues" evidence="1">
    <location>
        <begin position="123"/>
        <end position="134"/>
    </location>
</feature>
<dbReference type="InterPro" id="IPR013096">
    <property type="entry name" value="Cupin_2"/>
</dbReference>
<feature type="region of interest" description="Disordered" evidence="1">
    <location>
        <begin position="116"/>
        <end position="137"/>
    </location>
</feature>
<gene>
    <name evidence="3" type="ORF">OG2516_08933</name>
</gene>
<evidence type="ECO:0000313" key="3">
    <source>
        <dbReference type="EMBL" id="EAR50450.1"/>
    </source>
</evidence>
<dbReference type="InterPro" id="IPR014500">
    <property type="entry name" value="UCP019307_cupin"/>
</dbReference>
<dbReference type="InterPro" id="IPR014710">
    <property type="entry name" value="RmlC-like_jellyroll"/>
</dbReference>
<keyword evidence="4" id="KW-1185">Reference proteome</keyword>
<proteinExistence type="predicted"/>
<comment type="caution">
    <text evidence="3">The sequence shown here is derived from an EMBL/GenBank/DDBJ whole genome shotgun (WGS) entry which is preliminary data.</text>
</comment>
<dbReference type="eggNOG" id="COG4297">
    <property type="taxonomic scope" value="Bacteria"/>
</dbReference>
<accession>Q2CCR3</accession>
<evidence type="ECO:0000313" key="4">
    <source>
        <dbReference type="Proteomes" id="UP000003635"/>
    </source>
</evidence>
<dbReference type="Gene3D" id="2.60.120.10">
    <property type="entry name" value="Jelly Rolls"/>
    <property type="match status" value="1"/>
</dbReference>
<dbReference type="InterPro" id="IPR011051">
    <property type="entry name" value="RmlC_Cupin_sf"/>
</dbReference>
<dbReference type="PIRSF" id="PIRSF019307">
    <property type="entry name" value="UCP019307"/>
    <property type="match status" value="1"/>
</dbReference>
<dbReference type="SUPFAM" id="SSF51182">
    <property type="entry name" value="RmlC-like cupins"/>
    <property type="match status" value="1"/>
</dbReference>
<dbReference type="PANTHER" id="PTHR36448:SF2">
    <property type="entry name" value="CUPIN TYPE-1 DOMAIN-CONTAINING PROTEIN"/>
    <property type="match status" value="1"/>
</dbReference>
<dbReference type="OrthoDB" id="9791759at2"/>